<proteinExistence type="predicted"/>
<organism evidence="4 5">
    <name type="scientific">Catenuloplanes nepalensis</name>
    <dbReference type="NCBI Taxonomy" id="587533"/>
    <lineage>
        <taxon>Bacteria</taxon>
        <taxon>Bacillati</taxon>
        <taxon>Actinomycetota</taxon>
        <taxon>Actinomycetes</taxon>
        <taxon>Micromonosporales</taxon>
        <taxon>Micromonosporaceae</taxon>
        <taxon>Catenuloplanes</taxon>
    </lineage>
</organism>
<dbReference type="Pfam" id="PF08534">
    <property type="entry name" value="Redoxin"/>
    <property type="match status" value="1"/>
</dbReference>
<evidence type="ECO:0000313" key="5">
    <source>
        <dbReference type="Proteomes" id="UP001240984"/>
    </source>
</evidence>
<reference evidence="4 5" key="1">
    <citation type="submission" date="2023-07" db="EMBL/GenBank/DDBJ databases">
        <title>Sequencing the genomes of 1000 actinobacteria strains.</title>
        <authorList>
            <person name="Klenk H.-P."/>
        </authorList>
    </citation>
    <scope>NUCLEOTIDE SEQUENCE [LARGE SCALE GENOMIC DNA]</scope>
    <source>
        <strain evidence="4 5">DSM 44710</strain>
    </source>
</reference>
<evidence type="ECO:0000313" key="4">
    <source>
        <dbReference type="EMBL" id="MDP9792084.1"/>
    </source>
</evidence>
<protein>
    <submittedName>
        <fullName evidence="4">Thiol-disulfide isomerase/thioredoxin</fullName>
    </submittedName>
</protein>
<dbReference type="Gene3D" id="3.40.30.10">
    <property type="entry name" value="Glutaredoxin"/>
    <property type="match status" value="1"/>
</dbReference>
<dbReference type="GO" id="GO:0016853">
    <property type="term" value="F:isomerase activity"/>
    <property type="evidence" value="ECO:0007669"/>
    <property type="project" value="UniProtKB-KW"/>
</dbReference>
<feature type="region of interest" description="Disordered" evidence="1">
    <location>
        <begin position="27"/>
        <end position="62"/>
    </location>
</feature>
<sequence length="192" mass="20001">MTALVMGAALLALSACVSPPESWVPAAAPSAAPPVSSSAAPPVSSSAASSAPEPTGPVPELLKFTGTTLDGESFDGTSLAHRPAVLWFWAPWCATCAGQGWTVAKQAPRYAGRVPIIGVAGLSTDTGAMNKFVADYEVGGVPQINDGAGELWKRFEVTRQSYFVMIDASGEVVHKGWLDDQDLVTWLDRLAA</sequence>
<comment type="caution">
    <text evidence="4">The sequence shown here is derived from an EMBL/GenBank/DDBJ whole genome shotgun (WGS) entry which is preliminary data.</text>
</comment>
<dbReference type="PROSITE" id="PS51352">
    <property type="entry name" value="THIOREDOXIN_2"/>
    <property type="match status" value="1"/>
</dbReference>
<dbReference type="Proteomes" id="UP001240984">
    <property type="component" value="Unassembled WGS sequence"/>
</dbReference>
<evidence type="ECO:0000256" key="1">
    <source>
        <dbReference type="SAM" id="MobiDB-lite"/>
    </source>
</evidence>
<name>A0ABT9MKY0_9ACTN</name>
<evidence type="ECO:0000256" key="2">
    <source>
        <dbReference type="SAM" id="SignalP"/>
    </source>
</evidence>
<dbReference type="InterPro" id="IPR050553">
    <property type="entry name" value="Thioredoxin_ResA/DsbE_sf"/>
</dbReference>
<feature type="domain" description="Thioredoxin" evidence="3">
    <location>
        <begin position="52"/>
        <end position="192"/>
    </location>
</feature>
<dbReference type="EMBL" id="JAUSRA010000001">
    <property type="protein sequence ID" value="MDP9792084.1"/>
    <property type="molecule type" value="Genomic_DNA"/>
</dbReference>
<dbReference type="InterPro" id="IPR013766">
    <property type="entry name" value="Thioredoxin_domain"/>
</dbReference>
<dbReference type="InterPro" id="IPR036249">
    <property type="entry name" value="Thioredoxin-like_sf"/>
</dbReference>
<feature type="compositionally biased region" description="Low complexity" evidence="1">
    <location>
        <begin position="27"/>
        <end position="53"/>
    </location>
</feature>
<feature type="chain" id="PRO_5047257318" evidence="2">
    <location>
        <begin position="18"/>
        <end position="192"/>
    </location>
</feature>
<evidence type="ECO:0000259" key="3">
    <source>
        <dbReference type="PROSITE" id="PS51352"/>
    </source>
</evidence>
<dbReference type="InterPro" id="IPR013740">
    <property type="entry name" value="Redoxin"/>
</dbReference>
<accession>A0ABT9MKY0</accession>
<dbReference type="PANTHER" id="PTHR42852">
    <property type="entry name" value="THIOL:DISULFIDE INTERCHANGE PROTEIN DSBE"/>
    <property type="match status" value="1"/>
</dbReference>
<keyword evidence="5" id="KW-1185">Reference proteome</keyword>
<gene>
    <name evidence="4" type="ORF">J2S43_000596</name>
</gene>
<keyword evidence="2" id="KW-0732">Signal</keyword>
<dbReference type="PANTHER" id="PTHR42852:SF17">
    <property type="entry name" value="THIOREDOXIN-LIKE PROTEIN HI_1115"/>
    <property type="match status" value="1"/>
</dbReference>
<dbReference type="SUPFAM" id="SSF52833">
    <property type="entry name" value="Thioredoxin-like"/>
    <property type="match status" value="1"/>
</dbReference>
<keyword evidence="4" id="KW-0413">Isomerase</keyword>
<feature type="signal peptide" evidence="2">
    <location>
        <begin position="1"/>
        <end position="17"/>
    </location>
</feature>